<dbReference type="EMBL" id="DVND01000162">
    <property type="protein sequence ID" value="HIU48958.1"/>
    <property type="molecule type" value="Genomic_DNA"/>
</dbReference>
<dbReference type="PANTHER" id="PTHR36454">
    <property type="entry name" value="LMO2823 PROTEIN"/>
    <property type="match status" value="1"/>
</dbReference>
<evidence type="ECO:0000313" key="1">
    <source>
        <dbReference type="EMBL" id="HIU48958.1"/>
    </source>
</evidence>
<proteinExistence type="predicted"/>
<dbReference type="Pfam" id="PF06245">
    <property type="entry name" value="DUF1015"/>
    <property type="match status" value="1"/>
</dbReference>
<protein>
    <submittedName>
        <fullName evidence="1">DUF1015 domain-containing protein</fullName>
    </submittedName>
</protein>
<accession>A0A9D1LVQ7</accession>
<comment type="caution">
    <text evidence="1">The sequence shown here is derived from an EMBL/GenBank/DDBJ whole genome shotgun (WGS) entry which is preliminary data.</text>
</comment>
<organism evidence="1 2">
    <name type="scientific">Candidatus Avimonoglobus intestinipullorum</name>
    <dbReference type="NCBI Taxonomy" id="2840699"/>
    <lineage>
        <taxon>Bacteria</taxon>
        <taxon>Bacillati</taxon>
        <taxon>Bacillota</taxon>
        <taxon>Clostridia</taxon>
        <taxon>Eubacteriales</taxon>
        <taxon>Candidatus Avimonoglobus</taxon>
    </lineage>
</organism>
<dbReference type="Proteomes" id="UP000824111">
    <property type="component" value="Unassembled WGS sequence"/>
</dbReference>
<gene>
    <name evidence="1" type="ORF">IAB04_06305</name>
</gene>
<dbReference type="PANTHER" id="PTHR36454:SF1">
    <property type="entry name" value="DUF1015 DOMAIN-CONTAINING PROTEIN"/>
    <property type="match status" value="1"/>
</dbReference>
<sequence length="421" mass="47120">MKGFWEQMKTFQGADILIPQGIDLTKWSVVACDQYTSEPEYWQQVEAFVGDAPSTLHITFPEAYLSEGEQRIRAINAHMEAYLEQGLFAQYSGMVYVERTLRDGRIRKGLVGAVDLEDYSFAAGARPMVRATEGTVLERIPPRVKIRERAKLELPHVMLLIDDPDKAVIEGVRTDGLQKLYDFDLMMDSGHLAGYLLGEAEQARIERGLAHLADKAEYSKKYGVEEAFVFAVGDGNHSLAAAKTCWEQTKKTLSAEEQQGHPARFALVELVNLHDDSLVFEAIHRVVSGVEPARLLEQLQAFCCDAARTEGEDQRFICVNDGARTELCIRHAPCGLTVGSLQQFLDAYIKTYGGSVDYIHGVEVTERLAAAPDAVGFLLPAIEKRQFFKTILLDGALPRKTFSMGEAHEKRFYMEAKKITY</sequence>
<dbReference type="AlphaFoldDB" id="A0A9D1LVQ7"/>
<name>A0A9D1LVQ7_9FIRM</name>
<reference evidence="1" key="2">
    <citation type="journal article" date="2021" name="PeerJ">
        <title>Extensive microbial diversity within the chicken gut microbiome revealed by metagenomics and culture.</title>
        <authorList>
            <person name="Gilroy R."/>
            <person name="Ravi A."/>
            <person name="Getino M."/>
            <person name="Pursley I."/>
            <person name="Horton D.L."/>
            <person name="Alikhan N.F."/>
            <person name="Baker D."/>
            <person name="Gharbi K."/>
            <person name="Hall N."/>
            <person name="Watson M."/>
            <person name="Adriaenssens E.M."/>
            <person name="Foster-Nyarko E."/>
            <person name="Jarju S."/>
            <person name="Secka A."/>
            <person name="Antonio M."/>
            <person name="Oren A."/>
            <person name="Chaudhuri R.R."/>
            <person name="La Ragione R."/>
            <person name="Hildebrand F."/>
            <person name="Pallen M.J."/>
        </authorList>
    </citation>
    <scope>NUCLEOTIDE SEQUENCE</scope>
    <source>
        <strain evidence="1">ChiSjej4B22-9803</strain>
    </source>
</reference>
<reference evidence="1" key="1">
    <citation type="submission" date="2020-10" db="EMBL/GenBank/DDBJ databases">
        <authorList>
            <person name="Gilroy R."/>
        </authorList>
    </citation>
    <scope>NUCLEOTIDE SEQUENCE</scope>
    <source>
        <strain evidence="1">ChiSjej4B22-9803</strain>
    </source>
</reference>
<evidence type="ECO:0000313" key="2">
    <source>
        <dbReference type="Proteomes" id="UP000824111"/>
    </source>
</evidence>
<dbReference type="InterPro" id="IPR008323">
    <property type="entry name" value="UCP033563"/>
</dbReference>